<reference evidence="2 3" key="1">
    <citation type="journal article" date="2018" name="Biotechnol. Biofuels">
        <title>Integrative visual omics of the white-rot fungus Polyporus brumalis exposes the biotechnological potential of its oxidative enzymes for delignifying raw plant biomass.</title>
        <authorList>
            <person name="Miyauchi S."/>
            <person name="Rancon A."/>
            <person name="Drula E."/>
            <person name="Hage H."/>
            <person name="Chaduli D."/>
            <person name="Favel A."/>
            <person name="Grisel S."/>
            <person name="Henrissat B."/>
            <person name="Herpoel-Gimbert I."/>
            <person name="Ruiz-Duenas F.J."/>
            <person name="Chevret D."/>
            <person name="Hainaut M."/>
            <person name="Lin J."/>
            <person name="Wang M."/>
            <person name="Pangilinan J."/>
            <person name="Lipzen A."/>
            <person name="Lesage-Meessen L."/>
            <person name="Navarro D."/>
            <person name="Riley R."/>
            <person name="Grigoriev I.V."/>
            <person name="Zhou S."/>
            <person name="Raouche S."/>
            <person name="Rosso M.N."/>
        </authorList>
    </citation>
    <scope>NUCLEOTIDE SEQUENCE [LARGE SCALE GENOMIC DNA]</scope>
    <source>
        <strain evidence="2 3">BRFM 1820</strain>
    </source>
</reference>
<protein>
    <submittedName>
        <fullName evidence="2">Uncharacterized protein</fullName>
    </submittedName>
</protein>
<evidence type="ECO:0000256" key="1">
    <source>
        <dbReference type="SAM" id="MobiDB-lite"/>
    </source>
</evidence>
<sequence length="152" mass="16797">MRLQLDYACSHSLCNNPRHRATCSTRDGARGFERKMGSRVGRRDSNSRVLNLNPEQDLISAPRPTSSDVAGTPSQVEQKITQAHEDYLGRKRIWIIGPAANASDTSIVHVRTQGFGVHTANPPRQFCQPTSSRRPSSLDLACMNRPAQSNIS</sequence>
<gene>
    <name evidence="2" type="ORF">OH76DRAFT_431592</name>
</gene>
<evidence type="ECO:0000313" key="3">
    <source>
        <dbReference type="Proteomes" id="UP000256964"/>
    </source>
</evidence>
<dbReference type="Proteomes" id="UP000256964">
    <property type="component" value="Unassembled WGS sequence"/>
</dbReference>
<keyword evidence="3" id="KW-1185">Reference proteome</keyword>
<name>A0A371DDJ2_9APHY</name>
<accession>A0A371DDJ2</accession>
<proteinExistence type="predicted"/>
<feature type="region of interest" description="Disordered" evidence="1">
    <location>
        <begin position="55"/>
        <end position="74"/>
    </location>
</feature>
<evidence type="ECO:0000313" key="2">
    <source>
        <dbReference type="EMBL" id="RDX50627.1"/>
    </source>
</evidence>
<dbReference type="EMBL" id="KZ857398">
    <property type="protein sequence ID" value="RDX50627.1"/>
    <property type="molecule type" value="Genomic_DNA"/>
</dbReference>
<dbReference type="AlphaFoldDB" id="A0A371DDJ2"/>
<feature type="compositionally biased region" description="Polar residues" evidence="1">
    <location>
        <begin position="63"/>
        <end position="74"/>
    </location>
</feature>
<organism evidence="2 3">
    <name type="scientific">Lentinus brumalis</name>
    <dbReference type="NCBI Taxonomy" id="2498619"/>
    <lineage>
        <taxon>Eukaryota</taxon>
        <taxon>Fungi</taxon>
        <taxon>Dikarya</taxon>
        <taxon>Basidiomycota</taxon>
        <taxon>Agaricomycotina</taxon>
        <taxon>Agaricomycetes</taxon>
        <taxon>Polyporales</taxon>
        <taxon>Polyporaceae</taxon>
        <taxon>Lentinus</taxon>
    </lineage>
</organism>